<name>A0AAU7YMA2_9RICK</name>
<protein>
    <submittedName>
        <fullName evidence="1">Ankyrin repeat domain-containing protein</fullName>
    </submittedName>
</protein>
<dbReference type="AlphaFoldDB" id="A0AAU7YMA2"/>
<dbReference type="Gene3D" id="1.25.40.20">
    <property type="entry name" value="Ankyrin repeat-containing domain"/>
    <property type="match status" value="1"/>
</dbReference>
<organism evidence="1">
    <name type="scientific">Wolbachia endosymbiont of Oeneis ivallda</name>
    <dbReference type="NCBI Taxonomy" id="3171168"/>
    <lineage>
        <taxon>Bacteria</taxon>
        <taxon>Pseudomonadati</taxon>
        <taxon>Pseudomonadota</taxon>
        <taxon>Alphaproteobacteria</taxon>
        <taxon>Rickettsiales</taxon>
        <taxon>Anaplasmataceae</taxon>
        <taxon>Wolbachieae</taxon>
        <taxon>Wolbachia</taxon>
    </lineage>
</organism>
<reference evidence="1" key="1">
    <citation type="submission" date="2024-06" db="EMBL/GenBank/DDBJ databases">
        <title>Genome assembly of the Oeneis chryxus ivallda.</title>
        <authorList>
            <person name="MacDonald Z."/>
            <person name="Shaffer H.B."/>
            <person name="Gillespie T."/>
            <person name="Marimuthu M.P.A."/>
            <person name="Nguyen O."/>
            <person name="Fairbairn C.W."/>
            <person name="Seligmann W.E."/>
            <person name="Escalona M."/>
            <person name="Miller C."/>
            <person name="Toffelmier E."/>
        </authorList>
    </citation>
    <scope>NUCLEOTIDE SEQUENCE</scope>
    <source>
        <strain evidence="1">CCGP_102_HBS-TG_Oc004</strain>
    </source>
</reference>
<dbReference type="SUPFAM" id="SSF48403">
    <property type="entry name" value="Ankyrin repeat"/>
    <property type="match status" value="1"/>
</dbReference>
<dbReference type="InterPro" id="IPR002110">
    <property type="entry name" value="Ankyrin_rpt"/>
</dbReference>
<sequence length="57" mass="6571">MHVIVGDFDCLEEEKKKLIRYLLDKGANVNAQDSFGKTPLHNSHDKEVTQILLRCRC</sequence>
<dbReference type="EMBL" id="CP158587">
    <property type="protein sequence ID" value="XCA34290.1"/>
    <property type="molecule type" value="Genomic_DNA"/>
</dbReference>
<dbReference type="InterPro" id="IPR036770">
    <property type="entry name" value="Ankyrin_rpt-contain_sf"/>
</dbReference>
<accession>A0AAU7YMA2</accession>
<proteinExistence type="predicted"/>
<gene>
    <name evidence="1" type="ORF">ABS861_02520</name>
</gene>
<dbReference type="Pfam" id="PF13637">
    <property type="entry name" value="Ank_4"/>
    <property type="match status" value="1"/>
</dbReference>
<evidence type="ECO:0000313" key="1">
    <source>
        <dbReference type="EMBL" id="XCA34290.1"/>
    </source>
</evidence>